<evidence type="ECO:0000256" key="4">
    <source>
        <dbReference type="ARBA" id="ARBA00022475"/>
    </source>
</evidence>
<reference evidence="12" key="1">
    <citation type="submission" date="2021-02" db="EMBL/GenBank/DDBJ databases">
        <title>Natronoglycomyces albus gen. nov., sp. nov, a haloalkaliphilic actinobacterium from a soda solonchak soil.</title>
        <authorList>
            <person name="Sorokin D.Y."/>
            <person name="Khijniak T.V."/>
            <person name="Zakharycheva A.P."/>
            <person name="Boueva O.V."/>
            <person name="Ariskina E.V."/>
            <person name="Hahnke R.L."/>
            <person name="Bunk B."/>
            <person name="Sproer C."/>
            <person name="Schumann P."/>
            <person name="Evtushenko L.I."/>
            <person name="Kublanov I.V."/>
        </authorList>
    </citation>
    <scope>NUCLEOTIDE SEQUENCE</scope>
    <source>
        <strain evidence="12">DSM 106290</strain>
    </source>
</reference>
<feature type="transmembrane region" description="Helical" evidence="10">
    <location>
        <begin position="156"/>
        <end position="181"/>
    </location>
</feature>
<keyword evidence="4 10" id="KW-1003">Cell membrane</keyword>
<dbReference type="PRINTS" id="PR00164">
    <property type="entry name" value="ABC2TRNSPORT"/>
</dbReference>
<feature type="transmembrane region" description="Helical" evidence="10">
    <location>
        <begin position="45"/>
        <end position="67"/>
    </location>
</feature>
<evidence type="ECO:0000256" key="7">
    <source>
        <dbReference type="ARBA" id="ARBA00022989"/>
    </source>
</evidence>
<feature type="transmembrane region" description="Helical" evidence="10">
    <location>
        <begin position="129"/>
        <end position="150"/>
    </location>
</feature>
<feature type="domain" description="ABC transmembrane type-2" evidence="11">
    <location>
        <begin position="43"/>
        <end position="271"/>
    </location>
</feature>
<dbReference type="GO" id="GO:0043190">
    <property type="term" value="C:ATP-binding cassette (ABC) transporter complex"/>
    <property type="evidence" value="ECO:0007669"/>
    <property type="project" value="InterPro"/>
</dbReference>
<evidence type="ECO:0000313" key="13">
    <source>
        <dbReference type="Proteomes" id="UP000662939"/>
    </source>
</evidence>
<dbReference type="InterPro" id="IPR047817">
    <property type="entry name" value="ABC2_TM_bact-type"/>
</dbReference>
<keyword evidence="3 10" id="KW-0813">Transport</keyword>
<feature type="transmembrane region" description="Helical" evidence="10">
    <location>
        <begin position="218"/>
        <end position="235"/>
    </location>
</feature>
<dbReference type="PANTHER" id="PTHR30413:SF8">
    <property type="entry name" value="TRANSPORT PERMEASE PROTEIN"/>
    <property type="match status" value="1"/>
</dbReference>
<evidence type="ECO:0000256" key="3">
    <source>
        <dbReference type="ARBA" id="ARBA00022448"/>
    </source>
</evidence>
<dbReference type="InterPro" id="IPR013525">
    <property type="entry name" value="ABC2_TM"/>
</dbReference>
<name>A0A895XNW7_9ACTN</name>
<evidence type="ECO:0000256" key="2">
    <source>
        <dbReference type="ARBA" id="ARBA00007783"/>
    </source>
</evidence>
<proteinExistence type="inferred from homology"/>
<dbReference type="GO" id="GO:0046677">
    <property type="term" value="P:response to antibiotic"/>
    <property type="evidence" value="ECO:0007669"/>
    <property type="project" value="UniProtKB-KW"/>
</dbReference>
<keyword evidence="13" id="KW-1185">Reference proteome</keyword>
<dbReference type="Proteomes" id="UP000662939">
    <property type="component" value="Chromosome"/>
</dbReference>
<evidence type="ECO:0000259" key="11">
    <source>
        <dbReference type="PROSITE" id="PS51012"/>
    </source>
</evidence>
<evidence type="ECO:0000313" key="12">
    <source>
        <dbReference type="EMBL" id="QSB05079.1"/>
    </source>
</evidence>
<feature type="transmembrane region" description="Helical" evidence="10">
    <location>
        <begin position="188"/>
        <end position="206"/>
    </location>
</feature>
<dbReference type="PANTHER" id="PTHR30413">
    <property type="entry name" value="INNER MEMBRANE TRANSPORT PERMEASE"/>
    <property type="match status" value="1"/>
</dbReference>
<dbReference type="KEGG" id="nav:JQS30_15170"/>
<sequence length="279" mass="31559">MTTPVAARVFPKTTGMAALFRYRQPLSVLIRRDLAIKYQSTAMGYFWSLAEPLGLALIFWFIFGVVFKRDLGLGEVEYALYIVSGIFAWQWFQQSVSEGANALTGQSRLITVMNVPREIFPVGKVLARYADFVLGFPILVGVAVLFGGTFGWNLMWLLPAMVTQAVMLTGLVFIVAALNVLYRDVKRFLSLFTRLLFYSSPIIYPIARVVDTLEPHQWAVYIYLSNPMVGLFGMYRAAWIPQLAPELWQLGGTVGLAIILLFYGRWIFYQVEPKVLKAL</sequence>
<keyword evidence="8 10" id="KW-0472">Membrane</keyword>
<dbReference type="GO" id="GO:0015920">
    <property type="term" value="P:lipopolysaccharide transport"/>
    <property type="evidence" value="ECO:0007669"/>
    <property type="project" value="TreeGrafter"/>
</dbReference>
<protein>
    <recommendedName>
        <fullName evidence="10">Transport permease protein</fullName>
    </recommendedName>
</protein>
<dbReference type="PROSITE" id="PS51012">
    <property type="entry name" value="ABC_TM2"/>
    <property type="match status" value="1"/>
</dbReference>
<evidence type="ECO:0000256" key="8">
    <source>
        <dbReference type="ARBA" id="ARBA00023136"/>
    </source>
</evidence>
<keyword evidence="7 10" id="KW-1133">Transmembrane helix</keyword>
<keyword evidence="5" id="KW-0997">Cell inner membrane</keyword>
<dbReference type="EMBL" id="CP070496">
    <property type="protein sequence ID" value="QSB05079.1"/>
    <property type="molecule type" value="Genomic_DNA"/>
</dbReference>
<keyword evidence="6 10" id="KW-0812">Transmembrane</keyword>
<feature type="transmembrane region" description="Helical" evidence="10">
    <location>
        <begin position="247"/>
        <end position="269"/>
    </location>
</feature>
<keyword evidence="9" id="KW-0046">Antibiotic resistance</keyword>
<gene>
    <name evidence="12" type="ORF">JQS30_15170</name>
</gene>
<dbReference type="InterPro" id="IPR000412">
    <property type="entry name" value="ABC_2_transport"/>
</dbReference>
<dbReference type="Pfam" id="PF01061">
    <property type="entry name" value="ABC2_membrane"/>
    <property type="match status" value="1"/>
</dbReference>
<comment type="similarity">
    <text evidence="2 10">Belongs to the ABC-2 integral membrane protein family.</text>
</comment>
<evidence type="ECO:0000256" key="6">
    <source>
        <dbReference type="ARBA" id="ARBA00022692"/>
    </source>
</evidence>
<organism evidence="12 13">
    <name type="scientific">Natronoglycomyces albus</name>
    <dbReference type="NCBI Taxonomy" id="2811108"/>
    <lineage>
        <taxon>Bacteria</taxon>
        <taxon>Bacillati</taxon>
        <taxon>Actinomycetota</taxon>
        <taxon>Actinomycetes</taxon>
        <taxon>Glycomycetales</taxon>
        <taxon>Glycomycetaceae</taxon>
        <taxon>Natronoglycomyces</taxon>
    </lineage>
</organism>
<evidence type="ECO:0000256" key="5">
    <source>
        <dbReference type="ARBA" id="ARBA00022519"/>
    </source>
</evidence>
<dbReference type="GO" id="GO:0140359">
    <property type="term" value="F:ABC-type transporter activity"/>
    <property type="evidence" value="ECO:0007669"/>
    <property type="project" value="InterPro"/>
</dbReference>
<accession>A0A895XNW7</accession>
<comment type="subcellular location">
    <subcellularLocation>
        <location evidence="1">Cell inner membrane</location>
        <topology evidence="1">Multi-pass membrane protein</topology>
    </subcellularLocation>
    <subcellularLocation>
        <location evidence="10">Cell membrane</location>
        <topology evidence="10">Multi-pass membrane protein</topology>
    </subcellularLocation>
</comment>
<evidence type="ECO:0000256" key="1">
    <source>
        <dbReference type="ARBA" id="ARBA00004429"/>
    </source>
</evidence>
<dbReference type="RefSeq" id="WP_213171080.1">
    <property type="nucleotide sequence ID" value="NZ_CP070496.1"/>
</dbReference>
<dbReference type="AlphaFoldDB" id="A0A895XNW7"/>
<evidence type="ECO:0000256" key="9">
    <source>
        <dbReference type="ARBA" id="ARBA00023251"/>
    </source>
</evidence>
<evidence type="ECO:0000256" key="10">
    <source>
        <dbReference type="RuleBase" id="RU361157"/>
    </source>
</evidence>